<comment type="pathway">
    <text evidence="9">Protein modification; lipoprotein biosynthesis (signal peptide cleavage).</text>
</comment>
<evidence type="ECO:0000256" key="7">
    <source>
        <dbReference type="ARBA" id="ARBA00022989"/>
    </source>
</evidence>
<reference evidence="12 13" key="1">
    <citation type="submission" date="2018-06" db="EMBL/GenBank/DDBJ databases">
        <title>Genomic Encyclopedia of Type Strains, Phase IV (KMG-IV): sequencing the most valuable type-strain genomes for metagenomic binning, comparative biology and taxonomic classification.</title>
        <authorList>
            <person name="Goeker M."/>
        </authorList>
    </citation>
    <scope>NUCLEOTIDE SEQUENCE [LARGE SCALE GENOMIC DNA]</scope>
    <source>
        <strain evidence="12 13">DSM 24875</strain>
    </source>
</reference>
<dbReference type="NCBIfam" id="TIGR00077">
    <property type="entry name" value="lspA"/>
    <property type="match status" value="1"/>
</dbReference>
<keyword evidence="5 9" id="KW-0064">Aspartyl protease</keyword>
<dbReference type="GO" id="GO:0005886">
    <property type="term" value="C:plasma membrane"/>
    <property type="evidence" value="ECO:0007669"/>
    <property type="project" value="UniProtKB-SubCell"/>
</dbReference>
<gene>
    <name evidence="9" type="primary">lspA</name>
    <name evidence="12" type="ORF">DFR50_10558</name>
</gene>
<evidence type="ECO:0000256" key="4">
    <source>
        <dbReference type="ARBA" id="ARBA00022692"/>
    </source>
</evidence>
<feature type="active site" evidence="9">
    <location>
        <position position="135"/>
    </location>
</feature>
<keyword evidence="13" id="KW-1185">Reference proteome</keyword>
<evidence type="ECO:0000313" key="12">
    <source>
        <dbReference type="EMBL" id="RBP16417.1"/>
    </source>
</evidence>
<evidence type="ECO:0000256" key="8">
    <source>
        <dbReference type="ARBA" id="ARBA00023136"/>
    </source>
</evidence>
<keyword evidence="6 9" id="KW-0378">Hydrolase</keyword>
<feature type="transmembrane region" description="Helical" evidence="9">
    <location>
        <begin position="127"/>
        <end position="151"/>
    </location>
</feature>
<feature type="transmembrane region" description="Helical" evidence="9">
    <location>
        <begin position="62"/>
        <end position="82"/>
    </location>
</feature>
<feature type="transmembrane region" description="Helical" evidence="9">
    <location>
        <begin position="89"/>
        <end position="107"/>
    </location>
</feature>
<keyword evidence="4 9" id="KW-0812">Transmembrane</keyword>
<dbReference type="EMBL" id="QNRK01000005">
    <property type="protein sequence ID" value="RBP16417.1"/>
    <property type="molecule type" value="Genomic_DNA"/>
</dbReference>
<comment type="caution">
    <text evidence="9">Lacks conserved residue(s) required for the propagation of feature annotation.</text>
</comment>
<protein>
    <recommendedName>
        <fullName evidence="9">Lipoprotein signal peptidase</fullName>
        <ecNumber evidence="9">3.4.23.36</ecNumber>
    </recommendedName>
    <alternativeName>
        <fullName evidence="9">Prolipoprotein signal peptidase</fullName>
    </alternativeName>
    <alternativeName>
        <fullName evidence="9">Signal peptidase II</fullName>
        <shortName evidence="9">SPase II</shortName>
    </alternativeName>
</protein>
<evidence type="ECO:0000256" key="2">
    <source>
        <dbReference type="ARBA" id="ARBA00022475"/>
    </source>
</evidence>
<dbReference type="PANTHER" id="PTHR33695">
    <property type="entry name" value="LIPOPROTEIN SIGNAL PEPTIDASE"/>
    <property type="match status" value="1"/>
</dbReference>
<dbReference type="EC" id="3.4.23.36" evidence="9"/>
<feature type="active site" evidence="9">
    <location>
        <position position="117"/>
    </location>
</feature>
<evidence type="ECO:0000256" key="9">
    <source>
        <dbReference type="HAMAP-Rule" id="MF_00161"/>
    </source>
</evidence>
<evidence type="ECO:0000256" key="3">
    <source>
        <dbReference type="ARBA" id="ARBA00022670"/>
    </source>
</evidence>
<keyword evidence="8 9" id="KW-0472">Membrane</keyword>
<dbReference type="PRINTS" id="PR00781">
    <property type="entry name" value="LIPOSIGPTASE"/>
</dbReference>
<accession>A0A366FPD6</accession>
<dbReference type="HAMAP" id="MF_00161">
    <property type="entry name" value="LspA"/>
    <property type="match status" value="1"/>
</dbReference>
<proteinExistence type="inferred from homology"/>
<keyword evidence="7 9" id="KW-1133">Transmembrane helix</keyword>
<evidence type="ECO:0000256" key="10">
    <source>
        <dbReference type="RuleBase" id="RU000594"/>
    </source>
</evidence>
<evidence type="ECO:0000256" key="5">
    <source>
        <dbReference type="ARBA" id="ARBA00022750"/>
    </source>
</evidence>
<comment type="similarity">
    <text evidence="1 9 11">Belongs to the peptidase A8 family.</text>
</comment>
<dbReference type="RefSeq" id="WP_245427345.1">
    <property type="nucleotide sequence ID" value="NZ_QNRK01000005.1"/>
</dbReference>
<keyword evidence="3 9" id="KW-0645">Protease</keyword>
<comment type="subcellular location">
    <subcellularLocation>
        <location evidence="9">Cell membrane</location>
        <topology evidence="9">Multi-pass membrane protein</topology>
    </subcellularLocation>
</comment>
<dbReference type="UniPathway" id="UPA00665"/>
<dbReference type="PROSITE" id="PS00855">
    <property type="entry name" value="SPASE_II"/>
    <property type="match status" value="1"/>
</dbReference>
<name>A0A366FPD6_9HYPH</name>
<dbReference type="Pfam" id="PF01252">
    <property type="entry name" value="Peptidase_A8"/>
    <property type="match status" value="1"/>
</dbReference>
<dbReference type="GO" id="GO:0004190">
    <property type="term" value="F:aspartic-type endopeptidase activity"/>
    <property type="evidence" value="ECO:0007669"/>
    <property type="project" value="UniProtKB-UniRule"/>
</dbReference>
<evidence type="ECO:0000256" key="11">
    <source>
        <dbReference type="RuleBase" id="RU004181"/>
    </source>
</evidence>
<dbReference type="InterPro" id="IPR001872">
    <property type="entry name" value="Peptidase_A8"/>
</dbReference>
<organism evidence="12 13">
    <name type="scientific">Roseiarcus fermentans</name>
    <dbReference type="NCBI Taxonomy" id="1473586"/>
    <lineage>
        <taxon>Bacteria</taxon>
        <taxon>Pseudomonadati</taxon>
        <taxon>Pseudomonadota</taxon>
        <taxon>Alphaproteobacteria</taxon>
        <taxon>Hyphomicrobiales</taxon>
        <taxon>Roseiarcaceae</taxon>
        <taxon>Roseiarcus</taxon>
    </lineage>
</organism>
<evidence type="ECO:0000256" key="6">
    <source>
        <dbReference type="ARBA" id="ARBA00022801"/>
    </source>
</evidence>
<comment type="catalytic activity">
    <reaction evidence="9 10">
        <text>Release of signal peptides from bacterial membrane prolipoproteins. Hydrolyzes -Xaa-Yaa-Zaa-|-(S,diacylglyceryl)Cys-, in which Xaa is hydrophobic (preferably Leu), and Yaa (Ala or Ser) and Zaa (Gly or Ala) have small, neutral side chains.</text>
        <dbReference type="EC" id="3.4.23.36"/>
    </reaction>
</comment>
<dbReference type="PANTHER" id="PTHR33695:SF1">
    <property type="entry name" value="LIPOPROTEIN SIGNAL PEPTIDASE"/>
    <property type="match status" value="1"/>
</dbReference>
<comment type="function">
    <text evidence="9 10">This protein specifically catalyzes the removal of signal peptides from prolipoproteins.</text>
</comment>
<dbReference type="GO" id="GO:0006508">
    <property type="term" value="P:proteolysis"/>
    <property type="evidence" value="ECO:0007669"/>
    <property type="project" value="UniProtKB-KW"/>
</dbReference>
<sequence length="170" mass="17432">MTPRALGAAIAAAVLLADQAAKLAVLARADAARDALPLGPFLDLVLRWNRGISFSLFTQDTAAGRAALLAVTLAAVVLLGWWLVSSRSFLSAAGLGAIVGGALGNALDRLTHGAVVDYLDLHAFGRHFFVFNLADAAINVGVALLILDLAFGARAGERRSGGGAPSDAME</sequence>
<keyword evidence="2 9" id="KW-1003">Cell membrane</keyword>
<dbReference type="Proteomes" id="UP000253529">
    <property type="component" value="Unassembled WGS sequence"/>
</dbReference>
<comment type="caution">
    <text evidence="12">The sequence shown here is derived from an EMBL/GenBank/DDBJ whole genome shotgun (WGS) entry which is preliminary data.</text>
</comment>
<evidence type="ECO:0000313" key="13">
    <source>
        <dbReference type="Proteomes" id="UP000253529"/>
    </source>
</evidence>
<evidence type="ECO:0000256" key="1">
    <source>
        <dbReference type="ARBA" id="ARBA00006139"/>
    </source>
</evidence>
<dbReference type="AlphaFoldDB" id="A0A366FPD6"/>